<gene>
    <name evidence="5" type="ORF">DCAR_0312165</name>
</gene>
<evidence type="ECO:0000313" key="6">
    <source>
        <dbReference type="Proteomes" id="UP000077755"/>
    </source>
</evidence>
<name>A0AAF0WR14_DAUCS</name>
<dbReference type="InterPro" id="IPR036312">
    <property type="entry name" value="Bifun_inhib/LTP/seed_sf"/>
</dbReference>
<keyword evidence="1" id="KW-0813">Transport</keyword>
<dbReference type="InterPro" id="IPR033872">
    <property type="entry name" value="nsLTP2"/>
</dbReference>
<evidence type="ECO:0000256" key="1">
    <source>
        <dbReference type="ARBA" id="ARBA00022448"/>
    </source>
</evidence>
<feature type="signal peptide" evidence="3">
    <location>
        <begin position="1"/>
        <end position="29"/>
    </location>
</feature>
<dbReference type="InterPro" id="IPR016140">
    <property type="entry name" value="Bifunc_inhib/LTP/seed_store"/>
</dbReference>
<organism evidence="5 6">
    <name type="scientific">Daucus carota subsp. sativus</name>
    <name type="common">Carrot</name>
    <dbReference type="NCBI Taxonomy" id="79200"/>
    <lineage>
        <taxon>Eukaryota</taxon>
        <taxon>Viridiplantae</taxon>
        <taxon>Streptophyta</taxon>
        <taxon>Embryophyta</taxon>
        <taxon>Tracheophyta</taxon>
        <taxon>Spermatophyta</taxon>
        <taxon>Magnoliopsida</taxon>
        <taxon>eudicotyledons</taxon>
        <taxon>Gunneridae</taxon>
        <taxon>Pentapetalae</taxon>
        <taxon>asterids</taxon>
        <taxon>campanulids</taxon>
        <taxon>Apiales</taxon>
        <taxon>Apiaceae</taxon>
        <taxon>Apioideae</taxon>
        <taxon>Scandiceae</taxon>
        <taxon>Daucinae</taxon>
        <taxon>Daucus</taxon>
        <taxon>Daucus sect. Daucus</taxon>
    </lineage>
</organism>
<dbReference type="SUPFAM" id="SSF47699">
    <property type="entry name" value="Bifunctional inhibitor/lipid-transfer protein/seed storage 2S albumin"/>
    <property type="match status" value="1"/>
</dbReference>
<protein>
    <recommendedName>
        <fullName evidence="4">Bifunctional inhibitor/plant lipid transfer protein/seed storage helical domain-containing protein</fullName>
    </recommendedName>
</protein>
<reference evidence="5" key="1">
    <citation type="journal article" date="2016" name="Nat. Genet.">
        <title>A high-quality carrot genome assembly provides new insights into carotenoid accumulation and asterid genome evolution.</title>
        <authorList>
            <person name="Iorizzo M."/>
            <person name="Ellison S."/>
            <person name="Senalik D."/>
            <person name="Zeng P."/>
            <person name="Satapoomin P."/>
            <person name="Huang J."/>
            <person name="Bowman M."/>
            <person name="Iovene M."/>
            <person name="Sanseverino W."/>
            <person name="Cavagnaro P."/>
            <person name="Yildiz M."/>
            <person name="Macko-Podgorni A."/>
            <person name="Moranska E."/>
            <person name="Grzebelus E."/>
            <person name="Grzebelus D."/>
            <person name="Ashrafi H."/>
            <person name="Zheng Z."/>
            <person name="Cheng S."/>
            <person name="Spooner D."/>
            <person name="Van Deynze A."/>
            <person name="Simon P."/>
        </authorList>
    </citation>
    <scope>NUCLEOTIDE SEQUENCE</scope>
    <source>
        <tissue evidence="5">Leaf</tissue>
    </source>
</reference>
<dbReference type="EMBL" id="CP093345">
    <property type="protein sequence ID" value="WOG92888.1"/>
    <property type="molecule type" value="Genomic_DNA"/>
</dbReference>
<keyword evidence="2" id="KW-0446">Lipid-binding</keyword>
<dbReference type="Gene3D" id="1.10.110.10">
    <property type="entry name" value="Plant lipid-transfer and hydrophobic proteins"/>
    <property type="match status" value="1"/>
</dbReference>
<dbReference type="CDD" id="cd01959">
    <property type="entry name" value="nsLTP2"/>
    <property type="match status" value="1"/>
</dbReference>
<dbReference type="AlphaFoldDB" id="A0AAF0WR14"/>
<feature type="domain" description="Bifunctional inhibitor/plant lipid transfer protein/seed storage helical" evidence="4">
    <location>
        <begin position="34"/>
        <end position="98"/>
    </location>
</feature>
<evidence type="ECO:0000256" key="2">
    <source>
        <dbReference type="ARBA" id="ARBA00023121"/>
    </source>
</evidence>
<sequence length="99" mass="10303">MSKSGTINKSLIAAIALAVMIAQVNLAVAVNCNIASLAPCLPVILNPSLQPTAECCTNLVAQEPCFCIFIKDPRFKGYVNSPGAKKLQAACGVQPPKCS</sequence>
<dbReference type="Proteomes" id="UP000077755">
    <property type="component" value="Chromosome 3"/>
</dbReference>
<keyword evidence="3" id="KW-0732">Signal</keyword>
<proteinExistence type="predicted"/>
<evidence type="ECO:0000259" key="4">
    <source>
        <dbReference type="Pfam" id="PF00234"/>
    </source>
</evidence>
<dbReference type="Pfam" id="PF00234">
    <property type="entry name" value="Tryp_alpha_amyl"/>
    <property type="match status" value="1"/>
</dbReference>
<dbReference type="GO" id="GO:0006869">
    <property type="term" value="P:lipid transport"/>
    <property type="evidence" value="ECO:0007669"/>
    <property type="project" value="InterPro"/>
</dbReference>
<evidence type="ECO:0000256" key="3">
    <source>
        <dbReference type="SAM" id="SignalP"/>
    </source>
</evidence>
<dbReference type="PANTHER" id="PTHR33214">
    <property type="entry name" value="BIFUNCTIONAL INHIBITOR/LIPID-TRANSFER PROTEIN/SEED STORAGE 2S ALBUMIN SUPERFAMILY PROTEIN"/>
    <property type="match status" value="1"/>
</dbReference>
<feature type="chain" id="PRO_5041979943" description="Bifunctional inhibitor/plant lipid transfer protein/seed storage helical domain-containing protein" evidence="3">
    <location>
        <begin position="30"/>
        <end position="99"/>
    </location>
</feature>
<keyword evidence="6" id="KW-1185">Reference proteome</keyword>
<dbReference type="GO" id="GO:0008289">
    <property type="term" value="F:lipid binding"/>
    <property type="evidence" value="ECO:0007669"/>
    <property type="project" value="UniProtKB-KW"/>
</dbReference>
<evidence type="ECO:0000313" key="5">
    <source>
        <dbReference type="EMBL" id="WOG92888.1"/>
    </source>
</evidence>
<dbReference type="PANTHER" id="PTHR33214:SF69">
    <property type="entry name" value="BIFUNCTIONAL INHIBITOR_LIPID-TRANSFER PROTEIN_SEED STORAGE 2S ALBUMIN SUPERFAMILY PROTEIN"/>
    <property type="match status" value="1"/>
</dbReference>
<accession>A0AAF0WR14</accession>
<reference evidence="5" key="2">
    <citation type="submission" date="2022-03" db="EMBL/GenBank/DDBJ databases">
        <title>Draft title - Genomic analysis of global carrot germplasm unveils the trajectory of domestication and the origin of high carotenoid orange carrot.</title>
        <authorList>
            <person name="Iorizzo M."/>
            <person name="Ellison S."/>
            <person name="Senalik D."/>
            <person name="Macko-Podgorni A."/>
            <person name="Grzebelus D."/>
            <person name="Bostan H."/>
            <person name="Rolling W."/>
            <person name="Curaba J."/>
            <person name="Simon P."/>
        </authorList>
    </citation>
    <scope>NUCLEOTIDE SEQUENCE</scope>
    <source>
        <tissue evidence="5">Leaf</tissue>
    </source>
</reference>